<gene>
    <name evidence="1" type="ordered locus">Acry_3626</name>
</gene>
<dbReference type="KEGG" id="acr:Acry_3626"/>
<evidence type="ECO:0008006" key="3">
    <source>
        <dbReference type="Google" id="ProtNLM"/>
    </source>
</evidence>
<sequence length="66" mass="7151">MITTSYDPDTDAVYVRFGPKGTTVAETRELEPGILLDMDEIGHLVGIEVLNVQSRTKLSAGSENAK</sequence>
<geneLocation type="plasmid" evidence="1 2">
    <name>pACRY06</name>
</geneLocation>
<reference evidence="1 2" key="1">
    <citation type="submission" date="2007-05" db="EMBL/GenBank/DDBJ databases">
        <title>Complete sequence of plasmid6 pACRY06 of Acidiphilium cryptum JF-5.</title>
        <authorList>
            <consortium name="US DOE Joint Genome Institute"/>
            <person name="Copeland A."/>
            <person name="Lucas S."/>
            <person name="Lapidus A."/>
            <person name="Barry K."/>
            <person name="Detter J.C."/>
            <person name="Glavina del Rio T."/>
            <person name="Hammon N."/>
            <person name="Israni S."/>
            <person name="Dalin E."/>
            <person name="Tice H."/>
            <person name="Pitluck S."/>
            <person name="Sims D."/>
            <person name="Brettin T."/>
            <person name="Bruce D."/>
            <person name="Han C."/>
            <person name="Schmutz J."/>
            <person name="Larimer F."/>
            <person name="Land M."/>
            <person name="Hauser L."/>
            <person name="Kyrpides N."/>
            <person name="Kim E."/>
            <person name="Magnuson T."/>
            <person name="Richardson P."/>
        </authorList>
    </citation>
    <scope>NUCLEOTIDE SEQUENCE [LARGE SCALE GENOMIC DNA]</scope>
    <source>
        <strain evidence="2">JF-5</strain>
        <plasmid evidence="2">Plasmid pACRY06</plasmid>
    </source>
</reference>
<evidence type="ECO:0000313" key="1">
    <source>
        <dbReference type="EMBL" id="ABQ29218.1"/>
    </source>
</evidence>
<proteinExistence type="predicted"/>
<dbReference type="EMBL" id="CP000694">
    <property type="protein sequence ID" value="ABQ29218.1"/>
    <property type="molecule type" value="Genomic_DNA"/>
</dbReference>
<dbReference type="HOGENOM" id="CLU_166740_4_0_5"/>
<keyword evidence="1" id="KW-0614">Plasmid</keyword>
<organism evidence="1 2">
    <name type="scientific">Acidiphilium cryptum (strain JF-5)</name>
    <dbReference type="NCBI Taxonomy" id="349163"/>
    <lineage>
        <taxon>Bacteria</taxon>
        <taxon>Pseudomonadati</taxon>
        <taxon>Pseudomonadota</taxon>
        <taxon>Alphaproteobacteria</taxon>
        <taxon>Acetobacterales</taxon>
        <taxon>Acidocellaceae</taxon>
        <taxon>Acidiphilium</taxon>
    </lineage>
</organism>
<accession>A5FUD6</accession>
<evidence type="ECO:0000313" key="2">
    <source>
        <dbReference type="Proteomes" id="UP000000245"/>
    </source>
</evidence>
<protein>
    <recommendedName>
        <fullName evidence="3">DUF2283 domain-containing protein</fullName>
    </recommendedName>
</protein>
<dbReference type="RefSeq" id="WP_011930880.1">
    <property type="nucleotide sequence ID" value="NC_009472.1"/>
</dbReference>
<name>A5FUD6_ACICJ</name>
<dbReference type="Pfam" id="PF10049">
    <property type="entry name" value="DUF2283"/>
    <property type="match status" value="1"/>
</dbReference>
<keyword evidence="2" id="KW-1185">Reference proteome</keyword>
<dbReference type="InterPro" id="IPR019270">
    <property type="entry name" value="DUF2283"/>
</dbReference>
<dbReference type="Proteomes" id="UP000000245">
    <property type="component" value="Plasmid pACRY06"/>
</dbReference>
<dbReference type="AlphaFoldDB" id="A5FUD6"/>